<keyword evidence="11" id="KW-0234">DNA repair</keyword>
<keyword evidence="7" id="KW-0227">DNA damage</keyword>
<keyword evidence="9" id="KW-0408">Iron</keyword>
<dbReference type="InterPro" id="IPR005122">
    <property type="entry name" value="Uracil-DNA_glycosylase-like"/>
</dbReference>
<keyword evidence="10" id="KW-0411">Iron-sulfur</keyword>
<evidence type="ECO:0000256" key="10">
    <source>
        <dbReference type="ARBA" id="ARBA00023014"/>
    </source>
</evidence>
<evidence type="ECO:0000256" key="5">
    <source>
        <dbReference type="ARBA" id="ARBA00022485"/>
    </source>
</evidence>
<dbReference type="InterPro" id="IPR051536">
    <property type="entry name" value="UDG_Type-4/5"/>
</dbReference>
<dbReference type="SUPFAM" id="SSF52141">
    <property type="entry name" value="Uracil-DNA glycosylase-like"/>
    <property type="match status" value="1"/>
</dbReference>
<dbReference type="CDD" id="cd10030">
    <property type="entry name" value="UDG-F4_TTUDGA_SPO1dp_like"/>
    <property type="match status" value="1"/>
</dbReference>
<sequence>MTDAGPPHPTANPVSAAQRHADLLNLEGRNRACRACDLRPGCTQVVVAEGRADAPLLIVGEGPGGQEDRTGRPFVGRGGQLLDQILRAAGIDRADAYITNIVKCRPPGNRDPHPPETQTCTAHWLEPQLTLLRPRVILAVGHTATAYLLGTRARITDLRGQWFLYRHADGQGGTYDAPLMPLLHPAYLLRHDTRAPGGPKSLTWRDIREAAAVLRGDHEPAALSTLTPPDMQGQPGLF</sequence>
<dbReference type="Gene3D" id="3.40.470.10">
    <property type="entry name" value="Uracil-DNA glycosylase-like domain"/>
    <property type="match status" value="1"/>
</dbReference>
<evidence type="ECO:0000256" key="7">
    <source>
        <dbReference type="ARBA" id="ARBA00022763"/>
    </source>
</evidence>
<evidence type="ECO:0000256" key="8">
    <source>
        <dbReference type="ARBA" id="ARBA00022801"/>
    </source>
</evidence>
<evidence type="ECO:0000256" key="2">
    <source>
        <dbReference type="ARBA" id="ARBA00006521"/>
    </source>
</evidence>
<evidence type="ECO:0000256" key="9">
    <source>
        <dbReference type="ARBA" id="ARBA00023004"/>
    </source>
</evidence>
<dbReference type="SMART" id="SM00987">
    <property type="entry name" value="UreE_C"/>
    <property type="match status" value="1"/>
</dbReference>
<dbReference type="Proteomes" id="UP000634308">
    <property type="component" value="Unassembled WGS sequence"/>
</dbReference>
<feature type="region of interest" description="Disordered" evidence="12">
    <location>
        <begin position="219"/>
        <end position="238"/>
    </location>
</feature>
<evidence type="ECO:0000256" key="11">
    <source>
        <dbReference type="ARBA" id="ARBA00023204"/>
    </source>
</evidence>
<keyword evidence="6" id="KW-0479">Metal-binding</keyword>
<dbReference type="Pfam" id="PF03167">
    <property type="entry name" value="UDG"/>
    <property type="match status" value="1"/>
</dbReference>
<keyword evidence="5" id="KW-0004">4Fe-4S</keyword>
<dbReference type="SMART" id="SM00986">
    <property type="entry name" value="UDG"/>
    <property type="match status" value="1"/>
</dbReference>
<keyword evidence="15" id="KW-1185">Reference proteome</keyword>
<comment type="similarity">
    <text evidence="2">Belongs to the uracil-DNA glycosylase (UDG) superfamily. Type 4 (UDGa) family.</text>
</comment>
<dbReference type="RefSeq" id="WP_373290796.1">
    <property type="nucleotide sequence ID" value="NZ_BMQM01000022.1"/>
</dbReference>
<name>A0ABQ2RVL1_9DEIO</name>
<dbReference type="PANTHER" id="PTHR33693">
    <property type="entry name" value="TYPE-5 URACIL-DNA GLYCOSYLASE"/>
    <property type="match status" value="1"/>
</dbReference>
<evidence type="ECO:0000256" key="3">
    <source>
        <dbReference type="ARBA" id="ARBA00012030"/>
    </source>
</evidence>
<evidence type="ECO:0000256" key="12">
    <source>
        <dbReference type="SAM" id="MobiDB-lite"/>
    </source>
</evidence>
<keyword evidence="8" id="KW-0378">Hydrolase</keyword>
<evidence type="ECO:0000256" key="6">
    <source>
        <dbReference type="ARBA" id="ARBA00022723"/>
    </source>
</evidence>
<dbReference type="EC" id="3.2.2.27" evidence="3"/>
<evidence type="ECO:0000313" key="14">
    <source>
        <dbReference type="EMBL" id="GGR65578.1"/>
    </source>
</evidence>
<protein>
    <recommendedName>
        <fullName evidence="4">Type-4 uracil-DNA glycosylase</fullName>
        <ecNumber evidence="3">3.2.2.27</ecNumber>
    </recommendedName>
</protein>
<reference evidence="15" key="1">
    <citation type="journal article" date="2019" name="Int. J. Syst. Evol. Microbiol.">
        <title>The Global Catalogue of Microorganisms (GCM) 10K type strain sequencing project: providing services to taxonomists for standard genome sequencing and annotation.</title>
        <authorList>
            <consortium name="The Broad Institute Genomics Platform"/>
            <consortium name="The Broad Institute Genome Sequencing Center for Infectious Disease"/>
            <person name="Wu L."/>
            <person name="Ma J."/>
        </authorList>
    </citation>
    <scope>NUCLEOTIDE SEQUENCE [LARGE SCALE GENOMIC DNA]</scope>
    <source>
        <strain evidence="15">JCM 31404</strain>
    </source>
</reference>
<gene>
    <name evidence="14" type="ORF">GCM10008959_29850</name>
</gene>
<comment type="caution">
    <text evidence="14">The sequence shown here is derived from an EMBL/GenBank/DDBJ whole genome shotgun (WGS) entry which is preliminary data.</text>
</comment>
<accession>A0ABQ2RVL1</accession>
<proteinExistence type="inferred from homology"/>
<feature type="domain" description="Uracil-DNA glycosylase-like" evidence="13">
    <location>
        <begin position="47"/>
        <end position="208"/>
    </location>
</feature>
<dbReference type="InterPro" id="IPR036895">
    <property type="entry name" value="Uracil-DNA_glycosylase-like_sf"/>
</dbReference>
<dbReference type="NCBIfam" id="TIGR00758">
    <property type="entry name" value="UDG_fam4"/>
    <property type="match status" value="1"/>
</dbReference>
<evidence type="ECO:0000256" key="4">
    <source>
        <dbReference type="ARBA" id="ARBA00019403"/>
    </source>
</evidence>
<comment type="catalytic activity">
    <reaction evidence="1">
        <text>Hydrolyzes single-stranded DNA or mismatched double-stranded DNA and polynucleotides, releasing free uracil.</text>
        <dbReference type="EC" id="3.2.2.27"/>
    </reaction>
</comment>
<organism evidence="14 15">
    <name type="scientific">Deinococcus seoulensis</name>
    <dbReference type="NCBI Taxonomy" id="1837379"/>
    <lineage>
        <taxon>Bacteria</taxon>
        <taxon>Thermotogati</taxon>
        <taxon>Deinococcota</taxon>
        <taxon>Deinococci</taxon>
        <taxon>Deinococcales</taxon>
        <taxon>Deinococcaceae</taxon>
        <taxon>Deinococcus</taxon>
    </lineage>
</organism>
<evidence type="ECO:0000259" key="13">
    <source>
        <dbReference type="SMART" id="SM00986"/>
    </source>
</evidence>
<dbReference type="EMBL" id="BMQM01000022">
    <property type="protein sequence ID" value="GGR65578.1"/>
    <property type="molecule type" value="Genomic_DNA"/>
</dbReference>
<evidence type="ECO:0000256" key="1">
    <source>
        <dbReference type="ARBA" id="ARBA00001400"/>
    </source>
</evidence>
<dbReference type="PANTHER" id="PTHR33693:SF1">
    <property type="entry name" value="TYPE-4 URACIL-DNA GLYCOSYLASE"/>
    <property type="match status" value="1"/>
</dbReference>
<dbReference type="InterPro" id="IPR005273">
    <property type="entry name" value="Ura-DNA_glyco_family4"/>
</dbReference>
<evidence type="ECO:0000313" key="15">
    <source>
        <dbReference type="Proteomes" id="UP000634308"/>
    </source>
</evidence>